<dbReference type="Pfam" id="PF13419">
    <property type="entry name" value="HAD_2"/>
    <property type="match status" value="1"/>
</dbReference>
<dbReference type="InterPro" id="IPR050155">
    <property type="entry name" value="HAD-like_hydrolase_sf"/>
</dbReference>
<feature type="non-terminal residue" evidence="1">
    <location>
        <position position="160"/>
    </location>
</feature>
<dbReference type="Gene3D" id="3.40.50.1000">
    <property type="entry name" value="HAD superfamily/HAD-like"/>
    <property type="match status" value="1"/>
</dbReference>
<dbReference type="PANTHER" id="PTHR43434">
    <property type="entry name" value="PHOSPHOGLYCOLATE PHOSPHATASE"/>
    <property type="match status" value="1"/>
</dbReference>
<dbReference type="AlphaFoldDB" id="A0A6J4S361"/>
<evidence type="ECO:0000313" key="1">
    <source>
        <dbReference type="EMBL" id="CAA9488585.1"/>
    </source>
</evidence>
<dbReference type="InterPro" id="IPR041492">
    <property type="entry name" value="HAD_2"/>
</dbReference>
<dbReference type="EMBL" id="CADCVK010000298">
    <property type="protein sequence ID" value="CAA9488585.1"/>
    <property type="molecule type" value="Genomic_DNA"/>
</dbReference>
<dbReference type="InterPro" id="IPR036412">
    <property type="entry name" value="HAD-like_sf"/>
</dbReference>
<proteinExistence type="predicted"/>
<organism evidence="1">
    <name type="scientific">uncultured Rubrobacteraceae bacterium</name>
    <dbReference type="NCBI Taxonomy" id="349277"/>
    <lineage>
        <taxon>Bacteria</taxon>
        <taxon>Bacillati</taxon>
        <taxon>Actinomycetota</taxon>
        <taxon>Rubrobacteria</taxon>
        <taxon>Rubrobacterales</taxon>
        <taxon>Rubrobacteraceae</taxon>
        <taxon>environmental samples</taxon>
    </lineage>
</organism>
<dbReference type="Gene3D" id="1.10.150.240">
    <property type="entry name" value="Putative phosphatase, domain 2"/>
    <property type="match status" value="1"/>
</dbReference>
<protein>
    <recommendedName>
        <fullName evidence="2">HAD family phosphatase</fullName>
    </recommendedName>
</protein>
<accession>A0A6J4S361</accession>
<evidence type="ECO:0008006" key="2">
    <source>
        <dbReference type="Google" id="ProtNLM"/>
    </source>
</evidence>
<dbReference type="SUPFAM" id="SSF56784">
    <property type="entry name" value="HAD-like"/>
    <property type="match status" value="1"/>
</dbReference>
<gene>
    <name evidence="1" type="ORF">AVDCRST_MAG12-1958</name>
</gene>
<dbReference type="PANTHER" id="PTHR43434:SF1">
    <property type="entry name" value="PHOSPHOGLYCOLATE PHOSPHATASE"/>
    <property type="match status" value="1"/>
</dbReference>
<name>A0A6J4S361_9ACTN</name>
<dbReference type="GO" id="GO:0006281">
    <property type="term" value="P:DNA repair"/>
    <property type="evidence" value="ECO:0007669"/>
    <property type="project" value="TreeGrafter"/>
</dbReference>
<sequence length="160" mass="18041">MISAVIFDLDGTLVETEELKALSYVRAANELRPEVREEEVTGVFGEVVGRSRQEVAQTLLERFGLEESARERMAGLGVGTPWQAYVRLRLRHYEALLDDPQVVLDHRYAHNVALLHEVGRLGYPTGLATMSHDEQVRRVLSILGLTEEFDVIATRDDVEP</sequence>
<dbReference type="InterPro" id="IPR023214">
    <property type="entry name" value="HAD_sf"/>
</dbReference>
<dbReference type="GO" id="GO:0008967">
    <property type="term" value="F:phosphoglycolate phosphatase activity"/>
    <property type="evidence" value="ECO:0007669"/>
    <property type="project" value="TreeGrafter"/>
</dbReference>
<dbReference type="InterPro" id="IPR023198">
    <property type="entry name" value="PGP-like_dom2"/>
</dbReference>
<reference evidence="1" key="1">
    <citation type="submission" date="2020-02" db="EMBL/GenBank/DDBJ databases">
        <authorList>
            <person name="Meier V. D."/>
        </authorList>
    </citation>
    <scope>NUCLEOTIDE SEQUENCE</scope>
    <source>
        <strain evidence="1">AVDCRST_MAG12</strain>
    </source>
</reference>